<comment type="caution">
    <text evidence="1">The sequence shown here is derived from an EMBL/GenBank/DDBJ whole genome shotgun (WGS) entry which is preliminary data.</text>
</comment>
<keyword evidence="2" id="KW-1185">Reference proteome</keyword>
<proteinExistence type="predicted"/>
<reference evidence="1 2" key="1">
    <citation type="journal article" date="2024" name="Commun. Biol.">
        <title>Comparative genomic analysis of thermophilic fungi reveals convergent evolutionary adaptations and gene losses.</title>
        <authorList>
            <person name="Steindorff A.S."/>
            <person name="Aguilar-Pontes M.V."/>
            <person name="Robinson A.J."/>
            <person name="Andreopoulos B."/>
            <person name="LaButti K."/>
            <person name="Kuo A."/>
            <person name="Mondo S."/>
            <person name="Riley R."/>
            <person name="Otillar R."/>
            <person name="Haridas S."/>
            <person name="Lipzen A."/>
            <person name="Grimwood J."/>
            <person name="Schmutz J."/>
            <person name="Clum A."/>
            <person name="Reid I.D."/>
            <person name="Moisan M.C."/>
            <person name="Butler G."/>
            <person name="Nguyen T.T.M."/>
            <person name="Dewar K."/>
            <person name="Conant G."/>
            <person name="Drula E."/>
            <person name="Henrissat B."/>
            <person name="Hansel C."/>
            <person name="Singer S."/>
            <person name="Hutchinson M.I."/>
            <person name="de Vries R.P."/>
            <person name="Natvig D.O."/>
            <person name="Powell A.J."/>
            <person name="Tsang A."/>
            <person name="Grigoriev I.V."/>
        </authorList>
    </citation>
    <scope>NUCLEOTIDE SEQUENCE [LARGE SCALE GENOMIC DNA]</scope>
    <source>
        <strain evidence="1 2">ATCC 24622</strain>
    </source>
</reference>
<sequence>MSLIRIFRHKGLDLPPRSPVPQGIAKYLHVGIQLYIGMLGLVLKVHHSLLVVRGVAAVADGVSVVEVQDAEIDVLVDDQAARSDILVHDTVDVVELIDDIEQLAELAEAEGPRGSRIVQRASQYEERGRSHDSAPAGL</sequence>
<gene>
    <name evidence="1" type="ORF">VTK73DRAFT_7752</name>
</gene>
<evidence type="ECO:0000313" key="2">
    <source>
        <dbReference type="Proteomes" id="UP001586593"/>
    </source>
</evidence>
<organism evidence="1 2">
    <name type="scientific">Phialemonium thermophilum</name>
    <dbReference type="NCBI Taxonomy" id="223376"/>
    <lineage>
        <taxon>Eukaryota</taxon>
        <taxon>Fungi</taxon>
        <taxon>Dikarya</taxon>
        <taxon>Ascomycota</taxon>
        <taxon>Pezizomycotina</taxon>
        <taxon>Sordariomycetes</taxon>
        <taxon>Sordariomycetidae</taxon>
        <taxon>Cephalothecales</taxon>
        <taxon>Cephalothecaceae</taxon>
        <taxon>Phialemonium</taxon>
    </lineage>
</organism>
<evidence type="ECO:0000313" key="1">
    <source>
        <dbReference type="EMBL" id="KAL1878574.1"/>
    </source>
</evidence>
<dbReference type="Proteomes" id="UP001586593">
    <property type="component" value="Unassembled WGS sequence"/>
</dbReference>
<name>A0ABR3XRG8_9PEZI</name>
<accession>A0ABR3XRG8</accession>
<protein>
    <submittedName>
        <fullName evidence="1">Uncharacterized protein</fullName>
    </submittedName>
</protein>
<dbReference type="EMBL" id="JAZHXJ010000051">
    <property type="protein sequence ID" value="KAL1878574.1"/>
    <property type="molecule type" value="Genomic_DNA"/>
</dbReference>